<organism evidence="2 3">
    <name type="scientific">Acetobacter garciniae</name>
    <dbReference type="NCBI Taxonomy" id="2817435"/>
    <lineage>
        <taxon>Bacteria</taxon>
        <taxon>Pseudomonadati</taxon>
        <taxon>Pseudomonadota</taxon>
        <taxon>Alphaproteobacteria</taxon>
        <taxon>Acetobacterales</taxon>
        <taxon>Acetobacteraceae</taxon>
        <taxon>Acetobacter</taxon>
    </lineage>
</organism>
<evidence type="ECO:0000313" key="3">
    <source>
        <dbReference type="Proteomes" id="UP000664073"/>
    </source>
</evidence>
<evidence type="ECO:0000313" key="2">
    <source>
        <dbReference type="EMBL" id="MBO1323680.1"/>
    </source>
</evidence>
<sequence length="136" mass="14131">MLSAMPPAPTPLRTGLTVFCPPVLGALLAGAMGLGFPAMVLPVIAGTAISAWVAMRSQPGETPARPTQAAPAVPTPPFADPDPKLRHDLRGLMSPAMLAAEQLSLNPDPQIQKAADTINASLDRLTARLRQKPPVS</sequence>
<gene>
    <name evidence="2" type="ORF">J2D77_00730</name>
</gene>
<dbReference type="Proteomes" id="UP000664073">
    <property type="component" value="Unassembled WGS sequence"/>
</dbReference>
<comment type="caution">
    <text evidence="2">The sequence shown here is derived from an EMBL/GenBank/DDBJ whole genome shotgun (WGS) entry which is preliminary data.</text>
</comment>
<evidence type="ECO:0000256" key="1">
    <source>
        <dbReference type="SAM" id="MobiDB-lite"/>
    </source>
</evidence>
<accession>A0A939KLQ0</accession>
<feature type="region of interest" description="Disordered" evidence="1">
    <location>
        <begin position="59"/>
        <end position="81"/>
    </location>
</feature>
<keyword evidence="3" id="KW-1185">Reference proteome</keyword>
<proteinExistence type="predicted"/>
<protein>
    <submittedName>
        <fullName evidence="2">Uncharacterized protein</fullName>
    </submittedName>
</protein>
<dbReference type="EMBL" id="JAFVMH010000001">
    <property type="protein sequence ID" value="MBO1323680.1"/>
    <property type="molecule type" value="Genomic_DNA"/>
</dbReference>
<reference evidence="2" key="1">
    <citation type="submission" date="2021-03" db="EMBL/GenBank/DDBJ databases">
        <title>The complete genome sequence of Acetobacter sp. TBRC 12339.</title>
        <authorList>
            <person name="Charoenyingcharoen P."/>
            <person name="Yukphan P."/>
        </authorList>
    </citation>
    <scope>NUCLEOTIDE SEQUENCE</scope>
    <source>
        <strain evidence="2">TBRC 12339</strain>
    </source>
</reference>
<name>A0A939KLQ0_9PROT</name>
<feature type="compositionally biased region" description="Low complexity" evidence="1">
    <location>
        <begin position="62"/>
        <end position="72"/>
    </location>
</feature>
<dbReference type="AlphaFoldDB" id="A0A939KLQ0"/>